<evidence type="ECO:0000256" key="5">
    <source>
        <dbReference type="ARBA" id="ARBA00022502"/>
    </source>
</evidence>
<evidence type="ECO:0000256" key="2">
    <source>
        <dbReference type="ARBA" id="ARBA00004687"/>
    </source>
</evidence>
<evidence type="ECO:0000256" key="9">
    <source>
        <dbReference type="ARBA" id="ARBA00022824"/>
    </source>
</evidence>
<dbReference type="PANTHER" id="PTHR12468:SF2">
    <property type="entry name" value="GPI MANNOSYLTRANSFERASE 2"/>
    <property type="match status" value="1"/>
</dbReference>
<dbReference type="GO" id="GO:0000009">
    <property type="term" value="F:alpha-1,6-mannosyltransferase activity"/>
    <property type="evidence" value="ECO:0007669"/>
    <property type="project" value="InterPro"/>
</dbReference>
<keyword evidence="11 12" id="KW-0472">Membrane</keyword>
<organism evidence="14 15">
    <name type="scientific">Microthyrium microscopicum</name>
    <dbReference type="NCBI Taxonomy" id="703497"/>
    <lineage>
        <taxon>Eukaryota</taxon>
        <taxon>Fungi</taxon>
        <taxon>Dikarya</taxon>
        <taxon>Ascomycota</taxon>
        <taxon>Pezizomycotina</taxon>
        <taxon>Dothideomycetes</taxon>
        <taxon>Dothideomycetes incertae sedis</taxon>
        <taxon>Microthyriales</taxon>
        <taxon>Microthyriaceae</taxon>
        <taxon>Microthyrium</taxon>
    </lineage>
</organism>
<comment type="similarity">
    <text evidence="3 12">Belongs to the PIGV family.</text>
</comment>
<feature type="chain" id="PRO_5025654428" description="GPI mannosyltransferase 2" evidence="13">
    <location>
        <begin position="31"/>
        <end position="461"/>
    </location>
</feature>
<name>A0A6A6UTU1_9PEZI</name>
<feature type="transmembrane region" description="Helical" evidence="12">
    <location>
        <begin position="130"/>
        <end position="153"/>
    </location>
</feature>
<feature type="transmembrane region" description="Helical" evidence="12">
    <location>
        <begin position="192"/>
        <end position="211"/>
    </location>
</feature>
<comment type="subcellular location">
    <subcellularLocation>
        <location evidence="1 12">Endoplasmic reticulum membrane</location>
        <topology evidence="1 12">Multi-pass membrane protein</topology>
    </subcellularLocation>
</comment>
<keyword evidence="6 12" id="KW-0328">Glycosyltransferase</keyword>
<evidence type="ECO:0000313" key="14">
    <source>
        <dbReference type="EMBL" id="KAF2674841.1"/>
    </source>
</evidence>
<evidence type="ECO:0000313" key="15">
    <source>
        <dbReference type="Proteomes" id="UP000799302"/>
    </source>
</evidence>
<keyword evidence="7 12" id="KW-0808">Transferase</keyword>
<dbReference type="InterPro" id="IPR007315">
    <property type="entry name" value="PIG-V/Gpi18"/>
</dbReference>
<dbReference type="GO" id="GO:0006506">
    <property type="term" value="P:GPI anchor biosynthetic process"/>
    <property type="evidence" value="ECO:0007669"/>
    <property type="project" value="UniProtKB-UniPathway"/>
</dbReference>
<feature type="transmembrane region" description="Helical" evidence="12">
    <location>
        <begin position="223"/>
        <end position="242"/>
    </location>
</feature>
<dbReference type="GO" id="GO:0005789">
    <property type="term" value="C:endoplasmic reticulum membrane"/>
    <property type="evidence" value="ECO:0007669"/>
    <property type="project" value="UniProtKB-SubCell"/>
</dbReference>
<keyword evidence="10 12" id="KW-1133">Transmembrane helix</keyword>
<keyword evidence="8 12" id="KW-0812">Transmembrane</keyword>
<feature type="signal peptide" evidence="13">
    <location>
        <begin position="1"/>
        <end position="30"/>
    </location>
</feature>
<comment type="function">
    <text evidence="12">Mannosyltransferase involved in glycosylphosphatidylinositol-anchor biosynthesis.</text>
</comment>
<dbReference type="OrthoDB" id="10252502at2759"/>
<evidence type="ECO:0000256" key="13">
    <source>
        <dbReference type="SAM" id="SignalP"/>
    </source>
</evidence>
<reference evidence="14" key="1">
    <citation type="journal article" date="2020" name="Stud. Mycol.">
        <title>101 Dothideomycetes genomes: a test case for predicting lifestyles and emergence of pathogens.</title>
        <authorList>
            <person name="Haridas S."/>
            <person name="Albert R."/>
            <person name="Binder M."/>
            <person name="Bloem J."/>
            <person name="Labutti K."/>
            <person name="Salamov A."/>
            <person name="Andreopoulos B."/>
            <person name="Baker S."/>
            <person name="Barry K."/>
            <person name="Bills G."/>
            <person name="Bluhm B."/>
            <person name="Cannon C."/>
            <person name="Castanera R."/>
            <person name="Culley D."/>
            <person name="Daum C."/>
            <person name="Ezra D."/>
            <person name="Gonzalez J."/>
            <person name="Henrissat B."/>
            <person name="Kuo A."/>
            <person name="Liang C."/>
            <person name="Lipzen A."/>
            <person name="Lutzoni F."/>
            <person name="Magnuson J."/>
            <person name="Mondo S."/>
            <person name="Nolan M."/>
            <person name="Ohm R."/>
            <person name="Pangilinan J."/>
            <person name="Park H.-J."/>
            <person name="Ramirez L."/>
            <person name="Alfaro M."/>
            <person name="Sun H."/>
            <person name="Tritt A."/>
            <person name="Yoshinaga Y."/>
            <person name="Zwiers L.-H."/>
            <person name="Turgeon B."/>
            <person name="Goodwin S."/>
            <person name="Spatafora J."/>
            <person name="Crous P."/>
            <person name="Grigoriev I."/>
        </authorList>
    </citation>
    <scope>NUCLEOTIDE SEQUENCE</scope>
    <source>
        <strain evidence="14">CBS 115976</strain>
    </source>
</reference>
<dbReference type="EC" id="2.4.1.-" evidence="12"/>
<evidence type="ECO:0000256" key="6">
    <source>
        <dbReference type="ARBA" id="ARBA00022676"/>
    </source>
</evidence>
<sequence length="461" mass="50944">MRGPLATLALIFAAWKLVLLAIVLLTPGSGYDSSTGLFILPRGTGSHPQQHIAGSLNDVLSAENGKSLSQVSLAGLLSKFVRWDAFYFVSAAWKGYYTNEQDWAFSFGWTGVLSWLSQAWKLTNDQDTTVVLHGIILANVCHLLSAIVLFKLTELFLSDRPNSKFVHLPLIAAALHILSPAGVFLIAPYSEALYSFLSFLGYYLYAQGVFYRRQPSSTAGQNLFVLGSGICFGVASTVRGNGLLNGLLFAYDAALWALRLTGFRISFAQAELDKDSQYLSSIWSTILAGSMIGAGYIYPQYVAYNEFCYMADKKLQPPWCQQIPPGIYSSIQSRYWNVGPFKYWTASNIPLFLLAAPMLWVLYRAGTAAFRQSTSSQYLNSTGQYVVRRLALPQLAIALITLTTAHVQIINRLASGYPLWYIWLASELCLRKDSSSSVTVRVMVMYGMIQAALYSAFLPPA</sequence>
<evidence type="ECO:0000256" key="12">
    <source>
        <dbReference type="RuleBase" id="RU363112"/>
    </source>
</evidence>
<evidence type="ECO:0000256" key="3">
    <source>
        <dbReference type="ARBA" id="ARBA00008698"/>
    </source>
</evidence>
<evidence type="ECO:0000256" key="10">
    <source>
        <dbReference type="ARBA" id="ARBA00022989"/>
    </source>
</evidence>
<comment type="pathway">
    <text evidence="2 12">Glycolipid biosynthesis; glycosylphosphatidylinositol-anchor biosynthesis.</text>
</comment>
<evidence type="ECO:0000256" key="8">
    <source>
        <dbReference type="ARBA" id="ARBA00022692"/>
    </source>
</evidence>
<evidence type="ECO:0000256" key="7">
    <source>
        <dbReference type="ARBA" id="ARBA00022679"/>
    </source>
</evidence>
<evidence type="ECO:0000256" key="4">
    <source>
        <dbReference type="ARBA" id="ARBA00013795"/>
    </source>
</evidence>
<dbReference type="GO" id="GO:0031501">
    <property type="term" value="C:mannosyltransferase complex"/>
    <property type="evidence" value="ECO:0007669"/>
    <property type="project" value="TreeGrafter"/>
</dbReference>
<feature type="transmembrane region" description="Helical" evidence="12">
    <location>
        <begin position="279"/>
        <end position="298"/>
    </location>
</feature>
<evidence type="ECO:0000256" key="11">
    <source>
        <dbReference type="ARBA" id="ARBA00023136"/>
    </source>
</evidence>
<evidence type="ECO:0000256" key="1">
    <source>
        <dbReference type="ARBA" id="ARBA00004477"/>
    </source>
</evidence>
<dbReference type="GO" id="GO:0004376">
    <property type="term" value="F:GPI mannosyltransferase activity"/>
    <property type="evidence" value="ECO:0007669"/>
    <property type="project" value="InterPro"/>
</dbReference>
<keyword evidence="15" id="KW-1185">Reference proteome</keyword>
<keyword evidence="13" id="KW-0732">Signal</keyword>
<dbReference type="UniPathway" id="UPA00196"/>
<feature type="transmembrane region" description="Helical" evidence="12">
    <location>
        <begin position="343"/>
        <end position="363"/>
    </location>
</feature>
<dbReference type="AlphaFoldDB" id="A0A6A6UTU1"/>
<feature type="transmembrane region" description="Helical" evidence="12">
    <location>
        <begin position="165"/>
        <end position="186"/>
    </location>
</feature>
<keyword evidence="9 12" id="KW-0256">Endoplasmic reticulum</keyword>
<accession>A0A6A6UTU1</accession>
<dbReference type="PANTHER" id="PTHR12468">
    <property type="entry name" value="GPI MANNOSYLTRANSFERASE 2"/>
    <property type="match status" value="1"/>
</dbReference>
<dbReference type="EMBL" id="MU004230">
    <property type="protein sequence ID" value="KAF2674841.1"/>
    <property type="molecule type" value="Genomic_DNA"/>
</dbReference>
<proteinExistence type="inferred from homology"/>
<gene>
    <name evidence="14" type="ORF">BT63DRAFT_420109</name>
</gene>
<dbReference type="Proteomes" id="UP000799302">
    <property type="component" value="Unassembled WGS sequence"/>
</dbReference>
<keyword evidence="5 12" id="KW-0337">GPI-anchor biosynthesis</keyword>
<comment type="caution">
    <text evidence="12">Lacks conserved residue(s) required for the propagation of feature annotation.</text>
</comment>
<protein>
    <recommendedName>
        <fullName evidence="4 12">GPI mannosyltransferase 2</fullName>
        <ecNumber evidence="12">2.4.1.-</ecNumber>
    </recommendedName>
</protein>
<dbReference type="Pfam" id="PF04188">
    <property type="entry name" value="Mannosyl_trans2"/>
    <property type="match status" value="1"/>
</dbReference>